<dbReference type="EMBL" id="CP017316">
    <property type="protein sequence ID" value="AOT61637.1"/>
    <property type="molecule type" value="Genomic_DNA"/>
</dbReference>
<dbReference type="RefSeq" id="WP_031133774.1">
    <property type="nucleotide sequence ID" value="NZ_CP017316.1"/>
</dbReference>
<evidence type="ECO:0008006" key="5">
    <source>
        <dbReference type="Google" id="ProtNLM"/>
    </source>
</evidence>
<dbReference type="OrthoDB" id="4350501at2"/>
<feature type="region of interest" description="Disordered" evidence="1">
    <location>
        <begin position="30"/>
        <end position="72"/>
    </location>
</feature>
<organism evidence="3 4">
    <name type="scientific">Streptomyces rubrolavendulae</name>
    <dbReference type="NCBI Taxonomy" id="285473"/>
    <lineage>
        <taxon>Bacteria</taxon>
        <taxon>Bacillati</taxon>
        <taxon>Actinomycetota</taxon>
        <taxon>Actinomycetes</taxon>
        <taxon>Kitasatosporales</taxon>
        <taxon>Streptomycetaceae</taxon>
        <taxon>Streptomyces</taxon>
    </lineage>
</organism>
<dbReference type="GeneID" id="91406058"/>
<dbReference type="PROSITE" id="PS51257">
    <property type="entry name" value="PROKAR_LIPOPROTEIN"/>
    <property type="match status" value="1"/>
</dbReference>
<name>A0A1D8G868_9ACTN</name>
<dbReference type="Proteomes" id="UP000095349">
    <property type="component" value="Chromosome"/>
</dbReference>
<proteinExistence type="predicted"/>
<feature type="signal peptide" evidence="2">
    <location>
        <begin position="1"/>
        <end position="24"/>
    </location>
</feature>
<dbReference type="AlphaFoldDB" id="A0A1D8G868"/>
<reference evidence="3" key="1">
    <citation type="submission" date="2016-09" db="EMBL/GenBank/DDBJ databases">
        <title>Streptomyces rubrolavendulae MJM4426 Genome sequencing and assembly.</title>
        <authorList>
            <person name="Kim J.-G."/>
        </authorList>
    </citation>
    <scope>NUCLEOTIDE SEQUENCE [LARGE SCALE GENOMIC DNA]</scope>
    <source>
        <strain evidence="3">MJM4426</strain>
    </source>
</reference>
<accession>A0A1D8G868</accession>
<gene>
    <name evidence="3" type="ORF">A4G23_04525</name>
</gene>
<evidence type="ECO:0000256" key="1">
    <source>
        <dbReference type="SAM" id="MobiDB-lite"/>
    </source>
</evidence>
<dbReference type="KEGG" id="srn:A4G23_04525"/>
<evidence type="ECO:0000313" key="4">
    <source>
        <dbReference type="Proteomes" id="UP000095349"/>
    </source>
</evidence>
<keyword evidence="2" id="KW-0732">Signal</keyword>
<keyword evidence="4" id="KW-1185">Reference proteome</keyword>
<protein>
    <recommendedName>
        <fullName evidence="5">Lipoprotein</fullName>
    </recommendedName>
</protein>
<dbReference type="PATRIC" id="fig|285473.5.peg.4758"/>
<sequence length="219" mass="22127">MRVQRPTVLTAAVLGLVLLSGCRADGTDGPAAVPTGSASAPAPGAPSGPAQSSPAAPARPSGEARPSAGARRVVDAPKAGGLARATGAGAPSDVAVDPGEMRDGMNLVMNNYVLPKGGSALTIAVDNVPEETGKRREHLWRGMLEHIKWDPELGQPEAQPVDAGPLGGSVECMLASLAEDGDVVCGWADDGTAGVAHFPDSTLPQAAKLFVAMRGDLEK</sequence>
<evidence type="ECO:0000313" key="3">
    <source>
        <dbReference type="EMBL" id="AOT61637.1"/>
    </source>
</evidence>
<feature type="compositionally biased region" description="Low complexity" evidence="1">
    <location>
        <begin position="30"/>
        <end position="68"/>
    </location>
</feature>
<evidence type="ECO:0000256" key="2">
    <source>
        <dbReference type="SAM" id="SignalP"/>
    </source>
</evidence>
<feature type="chain" id="PRO_5039333016" description="Lipoprotein" evidence="2">
    <location>
        <begin position="25"/>
        <end position="219"/>
    </location>
</feature>